<evidence type="ECO:0000313" key="1">
    <source>
        <dbReference type="EMBL" id="EYC40755.1"/>
    </source>
</evidence>
<organism evidence="1 2">
    <name type="scientific">Ancylostoma ceylanicum</name>
    <dbReference type="NCBI Taxonomy" id="53326"/>
    <lineage>
        <taxon>Eukaryota</taxon>
        <taxon>Metazoa</taxon>
        <taxon>Ecdysozoa</taxon>
        <taxon>Nematoda</taxon>
        <taxon>Chromadorea</taxon>
        <taxon>Rhabditida</taxon>
        <taxon>Rhabditina</taxon>
        <taxon>Rhabditomorpha</taxon>
        <taxon>Strongyloidea</taxon>
        <taxon>Ancylostomatidae</taxon>
        <taxon>Ancylostomatinae</taxon>
        <taxon>Ancylostoma</taxon>
    </lineage>
</organism>
<dbReference type="OrthoDB" id="5795961at2759"/>
<comment type="caution">
    <text evidence="1">The sequence shown here is derived from an EMBL/GenBank/DDBJ whole genome shotgun (WGS) entry which is preliminary data.</text>
</comment>
<dbReference type="EMBL" id="JARK01000199">
    <property type="protein sequence ID" value="EYC40755.1"/>
    <property type="molecule type" value="Genomic_DNA"/>
</dbReference>
<protein>
    <submittedName>
        <fullName evidence="1">Uncharacterized protein</fullName>
    </submittedName>
</protein>
<sequence>MPLAIEDEIAKTAHSSRGNRIIVVRLDDLKRCYLLPSRLAQDTNRQQFEIIPEPLTKAIGTHFAGPEGWKFCDGLPVFLLEEAKNE</sequence>
<dbReference type="Proteomes" id="UP000024635">
    <property type="component" value="Unassembled WGS sequence"/>
</dbReference>
<accession>A0A016WM67</accession>
<proteinExistence type="predicted"/>
<dbReference type="AlphaFoldDB" id="A0A016WM67"/>
<gene>
    <name evidence="1" type="primary">Acey_s0599.g475</name>
    <name evidence="1" type="synonym">Acey-C11G10.1</name>
    <name evidence="1" type="ORF">Y032_0599g475</name>
</gene>
<keyword evidence="2" id="KW-1185">Reference proteome</keyword>
<evidence type="ECO:0000313" key="2">
    <source>
        <dbReference type="Proteomes" id="UP000024635"/>
    </source>
</evidence>
<reference evidence="2" key="1">
    <citation type="journal article" date="2015" name="Nat. Genet.">
        <title>The genome and transcriptome of the zoonotic hookworm Ancylostoma ceylanicum identify infection-specific gene families.</title>
        <authorList>
            <person name="Schwarz E.M."/>
            <person name="Hu Y."/>
            <person name="Antoshechkin I."/>
            <person name="Miller M.M."/>
            <person name="Sternberg P.W."/>
            <person name="Aroian R.V."/>
        </authorList>
    </citation>
    <scope>NUCLEOTIDE SEQUENCE</scope>
    <source>
        <strain evidence="2">HY135</strain>
    </source>
</reference>
<name>A0A016WM67_9BILA</name>